<gene>
    <name evidence="1" type="ORF">DNTS_012138</name>
</gene>
<name>A0A553PUF4_9TELE</name>
<dbReference type="AlphaFoldDB" id="A0A553PUF4"/>
<dbReference type="OrthoDB" id="8897656at2759"/>
<accession>A0A553PUF4</accession>
<keyword evidence="2" id="KW-1185">Reference proteome</keyword>
<dbReference type="EMBL" id="SRMA01026644">
    <property type="protein sequence ID" value="TRY81308.1"/>
    <property type="molecule type" value="Genomic_DNA"/>
</dbReference>
<evidence type="ECO:0000313" key="1">
    <source>
        <dbReference type="EMBL" id="TRY81308.1"/>
    </source>
</evidence>
<proteinExistence type="predicted"/>
<organism evidence="1 2">
    <name type="scientific">Danionella cerebrum</name>
    <dbReference type="NCBI Taxonomy" id="2873325"/>
    <lineage>
        <taxon>Eukaryota</taxon>
        <taxon>Metazoa</taxon>
        <taxon>Chordata</taxon>
        <taxon>Craniata</taxon>
        <taxon>Vertebrata</taxon>
        <taxon>Euteleostomi</taxon>
        <taxon>Actinopterygii</taxon>
        <taxon>Neopterygii</taxon>
        <taxon>Teleostei</taxon>
        <taxon>Ostariophysi</taxon>
        <taxon>Cypriniformes</taxon>
        <taxon>Danionidae</taxon>
        <taxon>Danioninae</taxon>
        <taxon>Danionella</taxon>
    </lineage>
</organism>
<protein>
    <submittedName>
        <fullName evidence="1">Uncharacterized protein</fullName>
    </submittedName>
</protein>
<dbReference type="Proteomes" id="UP000316079">
    <property type="component" value="Unassembled WGS sequence"/>
</dbReference>
<reference evidence="1 2" key="1">
    <citation type="journal article" date="2019" name="Sci. Data">
        <title>Hybrid genome assembly and annotation of Danionella translucida.</title>
        <authorList>
            <person name="Kadobianskyi M."/>
            <person name="Schulze L."/>
            <person name="Schuelke M."/>
            <person name="Judkewitz B."/>
        </authorList>
    </citation>
    <scope>NUCLEOTIDE SEQUENCE [LARGE SCALE GENOMIC DNA]</scope>
    <source>
        <strain evidence="1 2">Bolton</strain>
    </source>
</reference>
<comment type="caution">
    <text evidence="1">The sequence shown here is derived from an EMBL/GenBank/DDBJ whole genome shotgun (WGS) entry which is preliminary data.</text>
</comment>
<evidence type="ECO:0000313" key="2">
    <source>
        <dbReference type="Proteomes" id="UP000316079"/>
    </source>
</evidence>
<sequence length="149" mass="17283">MSTFRKLLYTPHFSTQSTQMGTPVNKKISRNQKLSKTKVFHEATPLLFDTQSSDLTPGFSKKVKINHILRFYSTTASPKLVDCEKSARRANRAAEGPATARFGFSGRKTRTEDKMFRAKQEVLRTIKRMVEENRTIRERLLTLRQMRSR</sequence>